<protein>
    <submittedName>
        <fullName evidence="1">Uncharacterized protein</fullName>
    </submittedName>
</protein>
<gene>
    <name evidence="1" type="ORF">NPIL_255631</name>
</gene>
<dbReference type="AlphaFoldDB" id="A0A8X6MAH3"/>
<name>A0A8X6MAH3_NEPPI</name>
<dbReference type="Proteomes" id="UP000887013">
    <property type="component" value="Unassembled WGS sequence"/>
</dbReference>
<proteinExistence type="predicted"/>
<accession>A0A8X6MAH3</accession>
<comment type="caution">
    <text evidence="1">The sequence shown here is derived from an EMBL/GenBank/DDBJ whole genome shotgun (WGS) entry which is preliminary data.</text>
</comment>
<reference evidence="1" key="1">
    <citation type="submission" date="2020-08" db="EMBL/GenBank/DDBJ databases">
        <title>Multicomponent nature underlies the extraordinary mechanical properties of spider dragline silk.</title>
        <authorList>
            <person name="Kono N."/>
            <person name="Nakamura H."/>
            <person name="Mori M."/>
            <person name="Yoshida Y."/>
            <person name="Ohtoshi R."/>
            <person name="Malay A.D."/>
            <person name="Moran D.A.P."/>
            <person name="Tomita M."/>
            <person name="Numata K."/>
            <person name="Arakawa K."/>
        </authorList>
    </citation>
    <scope>NUCLEOTIDE SEQUENCE</scope>
</reference>
<dbReference type="EMBL" id="BMAW01042599">
    <property type="protein sequence ID" value="GFS35006.1"/>
    <property type="molecule type" value="Genomic_DNA"/>
</dbReference>
<evidence type="ECO:0000313" key="1">
    <source>
        <dbReference type="EMBL" id="GFS35006.1"/>
    </source>
</evidence>
<evidence type="ECO:0000313" key="2">
    <source>
        <dbReference type="Proteomes" id="UP000887013"/>
    </source>
</evidence>
<organism evidence="1 2">
    <name type="scientific">Nephila pilipes</name>
    <name type="common">Giant wood spider</name>
    <name type="synonym">Nephila maculata</name>
    <dbReference type="NCBI Taxonomy" id="299642"/>
    <lineage>
        <taxon>Eukaryota</taxon>
        <taxon>Metazoa</taxon>
        <taxon>Ecdysozoa</taxon>
        <taxon>Arthropoda</taxon>
        <taxon>Chelicerata</taxon>
        <taxon>Arachnida</taxon>
        <taxon>Araneae</taxon>
        <taxon>Araneomorphae</taxon>
        <taxon>Entelegynae</taxon>
        <taxon>Araneoidea</taxon>
        <taxon>Nephilidae</taxon>
        <taxon>Nephila</taxon>
    </lineage>
</organism>
<feature type="non-terminal residue" evidence="1">
    <location>
        <position position="35"/>
    </location>
</feature>
<keyword evidence="2" id="KW-1185">Reference proteome</keyword>
<sequence length="35" mass="3750">MSCECRNAHFGIDFGTTGLFCVPSSHSESDIKSEG</sequence>